<dbReference type="Pfam" id="PF13439">
    <property type="entry name" value="Glyco_transf_4"/>
    <property type="match status" value="1"/>
</dbReference>
<evidence type="ECO:0000313" key="5">
    <source>
        <dbReference type="Proteomes" id="UP001595647"/>
    </source>
</evidence>
<proteinExistence type="predicted"/>
<feature type="domain" description="Glycosyltransferase subfamily 4-like N-terminal" evidence="3">
    <location>
        <begin position="21"/>
        <end position="187"/>
    </location>
</feature>
<organism evidence="4 5">
    <name type="scientific">Ciceribacter thiooxidans</name>
    <dbReference type="NCBI Taxonomy" id="1969821"/>
    <lineage>
        <taxon>Bacteria</taxon>
        <taxon>Pseudomonadati</taxon>
        <taxon>Pseudomonadota</taxon>
        <taxon>Alphaproteobacteria</taxon>
        <taxon>Hyphomicrobiales</taxon>
        <taxon>Rhizobiaceae</taxon>
        <taxon>Ciceribacter</taxon>
    </lineage>
</organism>
<sequence length="376" mass="40275">MTFRNFGTPPPRRILMTVDAVGGVWRYALNLVRGLRRHGVDVVLVGCGPQPDERQVAEAHDAHALVWLDQPLDWMADRPEELAGLTALLAGLGDEYDVDLLHLNLPTQAAGIETERPVLVVSHSCVVSWFATVRNSPLPADWDWLERLNRSGFDRADAVVVPSAAHGDLLTACYGRLPGLVTIHNGDDPVVAGAAREAYVFSAGRWWDEGKNGGVLDRAAAAVSWPVITAGANIGPSGDGMVFENTRHLGRLSPGETLALADRAAVFVSPSLYEPFGLAVLEAAARGAALVLSDIPTFRELWDGAALFADPADAGSFADAMERLVRDGDLRRTLADEAGRRAGALTLERQAARTVELYRRLAPSVSEPVRMAGGAA</sequence>
<keyword evidence="1 4" id="KW-0808">Transferase</keyword>
<comment type="caution">
    <text evidence="4">The sequence shown here is derived from an EMBL/GenBank/DDBJ whole genome shotgun (WGS) entry which is preliminary data.</text>
</comment>
<evidence type="ECO:0000256" key="1">
    <source>
        <dbReference type="ARBA" id="ARBA00022679"/>
    </source>
</evidence>
<accession>A0ABV7I457</accession>
<name>A0ABV7I457_9HYPH</name>
<dbReference type="PANTHER" id="PTHR46401:SF2">
    <property type="entry name" value="GLYCOSYLTRANSFERASE WBBK-RELATED"/>
    <property type="match status" value="1"/>
</dbReference>
<keyword evidence="5" id="KW-1185">Reference proteome</keyword>
<dbReference type="Gene3D" id="3.40.50.2000">
    <property type="entry name" value="Glycogen Phosphorylase B"/>
    <property type="match status" value="2"/>
</dbReference>
<dbReference type="CDD" id="cd03801">
    <property type="entry name" value="GT4_PimA-like"/>
    <property type="match status" value="1"/>
</dbReference>
<dbReference type="RefSeq" id="WP_244658839.1">
    <property type="nucleotide sequence ID" value="NZ_CP059897.1"/>
</dbReference>
<feature type="domain" description="Glycosyl transferase family 1" evidence="2">
    <location>
        <begin position="244"/>
        <end position="338"/>
    </location>
</feature>
<dbReference type="Pfam" id="PF00534">
    <property type="entry name" value="Glycos_transf_1"/>
    <property type="match status" value="1"/>
</dbReference>
<dbReference type="SUPFAM" id="SSF53756">
    <property type="entry name" value="UDP-Glycosyltransferase/glycogen phosphorylase"/>
    <property type="match status" value="1"/>
</dbReference>
<dbReference type="GO" id="GO:0016757">
    <property type="term" value="F:glycosyltransferase activity"/>
    <property type="evidence" value="ECO:0007669"/>
    <property type="project" value="UniProtKB-KW"/>
</dbReference>
<protein>
    <submittedName>
        <fullName evidence="4">Glycosyltransferase family 4 protein</fullName>
        <ecNumber evidence="4">2.4.-.-</ecNumber>
    </submittedName>
</protein>
<keyword evidence="4" id="KW-0328">Glycosyltransferase</keyword>
<evidence type="ECO:0000259" key="3">
    <source>
        <dbReference type="Pfam" id="PF13439"/>
    </source>
</evidence>
<dbReference type="InterPro" id="IPR028098">
    <property type="entry name" value="Glyco_trans_4-like_N"/>
</dbReference>
<evidence type="ECO:0000313" key="4">
    <source>
        <dbReference type="EMBL" id="MFC3165429.1"/>
    </source>
</evidence>
<reference evidence="5" key="1">
    <citation type="journal article" date="2019" name="Int. J. Syst. Evol. Microbiol.">
        <title>The Global Catalogue of Microorganisms (GCM) 10K type strain sequencing project: providing services to taxonomists for standard genome sequencing and annotation.</title>
        <authorList>
            <consortium name="The Broad Institute Genomics Platform"/>
            <consortium name="The Broad Institute Genome Sequencing Center for Infectious Disease"/>
            <person name="Wu L."/>
            <person name="Ma J."/>
        </authorList>
    </citation>
    <scope>NUCLEOTIDE SEQUENCE [LARGE SCALE GENOMIC DNA]</scope>
    <source>
        <strain evidence="5">KCTC 52231</strain>
    </source>
</reference>
<dbReference type="EC" id="2.4.-.-" evidence="4"/>
<dbReference type="PANTHER" id="PTHR46401">
    <property type="entry name" value="GLYCOSYLTRANSFERASE WBBK-RELATED"/>
    <property type="match status" value="1"/>
</dbReference>
<evidence type="ECO:0000259" key="2">
    <source>
        <dbReference type="Pfam" id="PF00534"/>
    </source>
</evidence>
<dbReference type="EMBL" id="JBHRTG010000019">
    <property type="protein sequence ID" value="MFC3165429.1"/>
    <property type="molecule type" value="Genomic_DNA"/>
</dbReference>
<dbReference type="InterPro" id="IPR001296">
    <property type="entry name" value="Glyco_trans_1"/>
</dbReference>
<gene>
    <name evidence="4" type="ORF">ACFOHV_19285</name>
</gene>
<dbReference type="Proteomes" id="UP001595647">
    <property type="component" value="Unassembled WGS sequence"/>
</dbReference>